<feature type="compositionally biased region" description="Low complexity" evidence="1">
    <location>
        <begin position="1112"/>
        <end position="1123"/>
    </location>
</feature>
<dbReference type="InterPro" id="IPR018247">
    <property type="entry name" value="EF_Hand_1_Ca_BS"/>
</dbReference>
<dbReference type="InterPro" id="IPR036439">
    <property type="entry name" value="Dockerin_dom_sf"/>
</dbReference>
<keyword evidence="2" id="KW-0732">Signal</keyword>
<dbReference type="Proteomes" id="UP000315750">
    <property type="component" value="Chromosome"/>
</dbReference>
<feature type="chain" id="PRO_5021832323" evidence="2">
    <location>
        <begin position="24"/>
        <end position="1149"/>
    </location>
</feature>
<accession>A0A518AR70</accession>
<proteinExistence type="predicted"/>
<dbReference type="Gene3D" id="1.10.1330.10">
    <property type="entry name" value="Dockerin domain"/>
    <property type="match status" value="1"/>
</dbReference>
<dbReference type="PROSITE" id="PS00018">
    <property type="entry name" value="EF_HAND_1"/>
    <property type="match status" value="2"/>
</dbReference>
<dbReference type="AlphaFoldDB" id="A0A518AR70"/>
<evidence type="ECO:0000313" key="3">
    <source>
        <dbReference type="EMBL" id="QDU57217.1"/>
    </source>
</evidence>
<organism evidence="3 4">
    <name type="scientific">Aeoliella mucimassa</name>
    <dbReference type="NCBI Taxonomy" id="2527972"/>
    <lineage>
        <taxon>Bacteria</taxon>
        <taxon>Pseudomonadati</taxon>
        <taxon>Planctomycetota</taxon>
        <taxon>Planctomycetia</taxon>
        <taxon>Pirellulales</taxon>
        <taxon>Lacipirellulaceae</taxon>
        <taxon>Aeoliella</taxon>
    </lineage>
</organism>
<dbReference type="SUPFAM" id="SSF63446">
    <property type="entry name" value="Type I dockerin domain"/>
    <property type="match status" value="1"/>
</dbReference>
<gene>
    <name evidence="3" type="ORF">Pan181_34310</name>
</gene>
<sequence length="1149" mass="124376" precursor="true">MVGSMLRWLVCAALFWCGANSMAQVVVLNDTFESGQFASQWATTEGTGTEVVSSLADGAGPSDYYARVQGVTGDGSEAGLGLSLFNLDRQATAASDFTIAMDFRIDPLQTNRRMFNLMVNGSSNSPTPTDSALNLRYWNDTWQAYNGSWQSLDLPAITADVWHNLVLTGSNWGSGVAGAASWGVQLDGSQVLSDLKVFQNSADASGARSLSLNDRWDGVGFDIDNVSVIATPGAVANNTTVITPTSPVAYSGIYPHTAVTSTHNEVAVAALVNRNDKLWFMTYGPHITAGGTDELYSVDLSTLEHTTYHDYPGNTDANRYHSSSLGIDIVGAAYIDSSDTIRYLPATNLAAGDLVGRITGTAAHLYDPNKLYYMTMEEGLYEVDFTDLTQPAITTLRVDGNFDSIGNSIQKNLPGVHGKGLYTGQGRLFFTNNGGDSTSKGGLVEWDGQGDAEQLAAWTIVDDSAQYTEVTSRRGPVDMQADSTDTIWATGWDDESMFINTRDASTGEWTKFRMPKSSYTHGHPNGWYTEWPRIRDVGLEAGYLMSHHGMLFLVPEEFSATNPSGVKPIASHHKMIVDFVEDGDQIVLAANDASIQLGNNILPRANSNILFLDKSEIEQYGGPPKGFGGVWVNDAVAADETSDAFLISGFRDRVVHFQHHSDEAVTFTVEVDTNGTGAWQPLEQVTVEGNGDQRGSYGYYLMPKNLDAQWMRVKSDRALDSATAYLHVANPARQLNPTLTAGLSDPMVPEPRSQGVLRSMAGSDFKLEFAADQLDASGQIVGTGYYQAQLNPTTAALELVAVDSADEASLRSEAATTQDFEVDEASVILTDQGQRFRLPKGLDIFDSETSSGWRRGMREVVTERNLLNAHGTIYEVPKEFAGGGVRRMVPITTHNLDIFDFMSWRGMLVLSGVSAESAAEGHCVQSNDGKVALWFGNVDDLWSFGAPAGVGGPWKDTAVEANAASDPYLMAGYDQKQLELSHDAATAVEFTIEVDFLGTDEWSVYDTLTVQPGESLVHSFADGYSAHWVRISSNTSTNATAWFTYSVSIPLAGDYNGDGIVNLADYTVWRDKLGMRVSHGSSADGDRSGVIDAGDYQIWRDHFGDTNPSGQTSSNSTPTPEPTSVALASVSVVLPAMIRWKNRHRVAAE</sequence>
<evidence type="ECO:0000256" key="1">
    <source>
        <dbReference type="SAM" id="MobiDB-lite"/>
    </source>
</evidence>
<dbReference type="KEGG" id="amuc:Pan181_34310"/>
<dbReference type="EMBL" id="CP036278">
    <property type="protein sequence ID" value="QDU57217.1"/>
    <property type="molecule type" value="Genomic_DNA"/>
</dbReference>
<dbReference type="GO" id="GO:0000272">
    <property type="term" value="P:polysaccharide catabolic process"/>
    <property type="evidence" value="ECO:0007669"/>
    <property type="project" value="InterPro"/>
</dbReference>
<keyword evidence="4" id="KW-1185">Reference proteome</keyword>
<feature type="region of interest" description="Disordered" evidence="1">
    <location>
        <begin position="1102"/>
        <end position="1123"/>
    </location>
</feature>
<evidence type="ECO:0000313" key="4">
    <source>
        <dbReference type="Proteomes" id="UP000315750"/>
    </source>
</evidence>
<protein>
    <submittedName>
        <fullName evidence="3">Uncharacterized protein</fullName>
    </submittedName>
</protein>
<reference evidence="3 4" key="1">
    <citation type="submission" date="2019-02" db="EMBL/GenBank/DDBJ databases">
        <title>Deep-cultivation of Planctomycetes and their phenomic and genomic characterization uncovers novel biology.</title>
        <authorList>
            <person name="Wiegand S."/>
            <person name="Jogler M."/>
            <person name="Boedeker C."/>
            <person name="Pinto D."/>
            <person name="Vollmers J."/>
            <person name="Rivas-Marin E."/>
            <person name="Kohn T."/>
            <person name="Peeters S.H."/>
            <person name="Heuer A."/>
            <person name="Rast P."/>
            <person name="Oberbeckmann S."/>
            <person name="Bunk B."/>
            <person name="Jeske O."/>
            <person name="Meyerdierks A."/>
            <person name="Storesund J.E."/>
            <person name="Kallscheuer N."/>
            <person name="Luecker S."/>
            <person name="Lage O.M."/>
            <person name="Pohl T."/>
            <person name="Merkel B.J."/>
            <person name="Hornburger P."/>
            <person name="Mueller R.-W."/>
            <person name="Bruemmer F."/>
            <person name="Labrenz M."/>
            <person name="Spormann A.M."/>
            <person name="Op den Camp H."/>
            <person name="Overmann J."/>
            <person name="Amann R."/>
            <person name="Jetten M.S.M."/>
            <person name="Mascher T."/>
            <person name="Medema M.H."/>
            <person name="Devos D.P."/>
            <person name="Kaster A.-K."/>
            <person name="Ovreas L."/>
            <person name="Rohde M."/>
            <person name="Galperin M.Y."/>
            <person name="Jogler C."/>
        </authorList>
    </citation>
    <scope>NUCLEOTIDE SEQUENCE [LARGE SCALE GENOMIC DNA]</scope>
    <source>
        <strain evidence="3 4">Pan181</strain>
    </source>
</reference>
<feature type="signal peptide" evidence="2">
    <location>
        <begin position="1"/>
        <end position="23"/>
    </location>
</feature>
<name>A0A518AR70_9BACT</name>
<evidence type="ECO:0000256" key="2">
    <source>
        <dbReference type="SAM" id="SignalP"/>
    </source>
</evidence>